<keyword evidence="5" id="KW-1185">Reference proteome</keyword>
<comment type="caution">
    <text evidence="4">The sequence shown here is derived from an EMBL/GenBank/DDBJ whole genome shotgun (WGS) entry which is preliminary data.</text>
</comment>
<dbReference type="Proteomes" id="UP000295418">
    <property type="component" value="Unassembled WGS sequence"/>
</dbReference>
<sequence>MRKTKGEQSKERLLQSAEELFAQKGVAATTVSQIVANAGLTQAAFYLYFTSKDEILKEILDKFKILLFEYSDAGRQAGQLPAGKIEAFVTQIFIQLFELLGLNVNVTKIALQETEEGEQFRKQLVERIVVNMKMNQSLGVVNPNVVPEIVAESVIAAAERLVYRYSVAGEKSKEELGQQLANLFLRGILL</sequence>
<reference evidence="4 5" key="1">
    <citation type="submission" date="2019-03" db="EMBL/GenBank/DDBJ databases">
        <authorList>
            <person name="Kim M.K.M."/>
        </authorList>
    </citation>
    <scope>NUCLEOTIDE SEQUENCE [LARGE SCALE GENOMIC DNA]</scope>
    <source>
        <strain evidence="4 5">18JY21-1</strain>
    </source>
</reference>
<dbReference type="PROSITE" id="PS01081">
    <property type="entry name" value="HTH_TETR_1"/>
    <property type="match status" value="1"/>
</dbReference>
<dbReference type="InterPro" id="IPR023772">
    <property type="entry name" value="DNA-bd_HTH_TetR-type_CS"/>
</dbReference>
<organism evidence="4 5">
    <name type="scientific">Paenibacillus albiflavus</name>
    <dbReference type="NCBI Taxonomy" id="2545760"/>
    <lineage>
        <taxon>Bacteria</taxon>
        <taxon>Bacillati</taxon>
        <taxon>Bacillota</taxon>
        <taxon>Bacilli</taxon>
        <taxon>Bacillales</taxon>
        <taxon>Paenibacillaceae</taxon>
        <taxon>Paenibacillus</taxon>
    </lineage>
</organism>
<dbReference type="RefSeq" id="WP_132417371.1">
    <property type="nucleotide sequence ID" value="NZ_SKFG01000004.1"/>
</dbReference>
<evidence type="ECO:0000256" key="2">
    <source>
        <dbReference type="PROSITE-ProRule" id="PRU00335"/>
    </source>
</evidence>
<dbReference type="Pfam" id="PF00440">
    <property type="entry name" value="TetR_N"/>
    <property type="match status" value="1"/>
</dbReference>
<dbReference type="AlphaFoldDB" id="A0A4R4EI83"/>
<dbReference type="PROSITE" id="PS50977">
    <property type="entry name" value="HTH_TETR_2"/>
    <property type="match status" value="1"/>
</dbReference>
<name>A0A4R4EI83_9BACL</name>
<evidence type="ECO:0000313" key="4">
    <source>
        <dbReference type="EMBL" id="TCZ78920.1"/>
    </source>
</evidence>
<keyword evidence="1 2" id="KW-0238">DNA-binding</keyword>
<feature type="DNA-binding region" description="H-T-H motif" evidence="2">
    <location>
        <begin position="30"/>
        <end position="49"/>
    </location>
</feature>
<dbReference type="EMBL" id="SKFG01000004">
    <property type="protein sequence ID" value="TCZ78920.1"/>
    <property type="molecule type" value="Genomic_DNA"/>
</dbReference>
<dbReference type="GO" id="GO:0003677">
    <property type="term" value="F:DNA binding"/>
    <property type="evidence" value="ECO:0007669"/>
    <property type="project" value="UniProtKB-UniRule"/>
</dbReference>
<evidence type="ECO:0000313" key="5">
    <source>
        <dbReference type="Proteomes" id="UP000295418"/>
    </source>
</evidence>
<dbReference type="InterPro" id="IPR001647">
    <property type="entry name" value="HTH_TetR"/>
</dbReference>
<dbReference type="SUPFAM" id="SSF46689">
    <property type="entry name" value="Homeodomain-like"/>
    <property type="match status" value="1"/>
</dbReference>
<dbReference type="InterPro" id="IPR009057">
    <property type="entry name" value="Homeodomain-like_sf"/>
</dbReference>
<gene>
    <name evidence="4" type="ORF">E0485_07610</name>
</gene>
<dbReference type="Gene3D" id="1.10.357.10">
    <property type="entry name" value="Tetracycline Repressor, domain 2"/>
    <property type="match status" value="1"/>
</dbReference>
<dbReference type="OrthoDB" id="9812484at2"/>
<proteinExistence type="predicted"/>
<dbReference type="InterPro" id="IPR050624">
    <property type="entry name" value="HTH-type_Tx_Regulator"/>
</dbReference>
<dbReference type="PRINTS" id="PR00455">
    <property type="entry name" value="HTHTETR"/>
</dbReference>
<protein>
    <submittedName>
        <fullName evidence="4">TetR/AcrR family transcriptional regulator</fullName>
    </submittedName>
</protein>
<dbReference type="PANTHER" id="PTHR43479">
    <property type="entry name" value="ACREF/ENVCD OPERON REPRESSOR-RELATED"/>
    <property type="match status" value="1"/>
</dbReference>
<evidence type="ECO:0000259" key="3">
    <source>
        <dbReference type="PROSITE" id="PS50977"/>
    </source>
</evidence>
<dbReference type="PANTHER" id="PTHR43479:SF11">
    <property type="entry name" value="ACREF_ENVCD OPERON REPRESSOR-RELATED"/>
    <property type="match status" value="1"/>
</dbReference>
<feature type="domain" description="HTH tetR-type" evidence="3">
    <location>
        <begin position="7"/>
        <end position="67"/>
    </location>
</feature>
<accession>A0A4R4EI83</accession>
<evidence type="ECO:0000256" key="1">
    <source>
        <dbReference type="ARBA" id="ARBA00023125"/>
    </source>
</evidence>